<comment type="similarity">
    <text evidence="1">Belongs to the outer membrane factor (OMF) (TC 1.B.17) family.</text>
</comment>
<dbReference type="Proteomes" id="UP000189674">
    <property type="component" value="Chromosome"/>
</dbReference>
<dbReference type="PANTHER" id="PTHR30203:SF24">
    <property type="entry name" value="BLR4935 PROTEIN"/>
    <property type="match status" value="1"/>
</dbReference>
<evidence type="ECO:0000313" key="5">
    <source>
        <dbReference type="Proteomes" id="UP000189674"/>
    </source>
</evidence>
<evidence type="ECO:0000256" key="1">
    <source>
        <dbReference type="ARBA" id="ARBA00007613"/>
    </source>
</evidence>
<accession>A0A1U9NNN2</accession>
<feature type="coiled-coil region" evidence="2">
    <location>
        <begin position="206"/>
        <end position="233"/>
    </location>
</feature>
<name>A0A1U9NNN2_9BACT</name>
<protein>
    <submittedName>
        <fullName evidence="4">Cation efflux system protein CzcC</fullName>
    </submittedName>
</protein>
<proteinExistence type="inferred from homology"/>
<dbReference type="Gene3D" id="1.20.1600.10">
    <property type="entry name" value="Outer membrane efflux proteins (OEP)"/>
    <property type="match status" value="1"/>
</dbReference>
<feature type="signal peptide" evidence="3">
    <location>
        <begin position="1"/>
        <end position="15"/>
    </location>
</feature>
<sequence length="451" mass="50063" precursor="true">MRNFFICNMLAAVFAAGCMGQTAPNDPVAAGRTVKDACKNINIDSAVSFEEPRGELTLARALGLTLVQNPELKSFSLEVRAAQARQLQAGLTPNPELEIEVEEVGGTGESSGFDAAETVIVLSQVIELADKAQKRSDVAAFDKKIAASEYRNKKLELFSDTTSAFIAVLRAQEKLELTRELLNLSKASYDAVRKRVAAGRDTQIESDRAAIELENLKRELGQAERRLESARSRLAHFWGQPKATFSTALGDLEEITELPALEALEKQLPETPEYARWKQMVNKSRAQLKLEKARAVPNIAIGAGMQRFNETDDNAFLFGVSIPLPLSDRNQGSIKEAVYNLGRTRYQQTAAQIELHNELIQAYQELANAHAQVISLRDEILPRAERMFQTSQKAYNAGKIDYLNVLDAQRTLFDVRSEWLESLAEYHLAKTEIARLTGTETSSENLSDSEE</sequence>
<organism evidence="4 5">
    <name type="scientific">Anaerohalosphaera lusitana</name>
    <dbReference type="NCBI Taxonomy" id="1936003"/>
    <lineage>
        <taxon>Bacteria</taxon>
        <taxon>Pseudomonadati</taxon>
        <taxon>Planctomycetota</taxon>
        <taxon>Phycisphaerae</taxon>
        <taxon>Sedimentisphaerales</taxon>
        <taxon>Anaerohalosphaeraceae</taxon>
        <taxon>Anaerohalosphaera</taxon>
    </lineage>
</organism>
<gene>
    <name evidence="4" type="primary">czcC_1</name>
    <name evidence="4" type="ORF">STSP2_02313</name>
</gene>
<dbReference type="InterPro" id="IPR003423">
    <property type="entry name" value="OMP_efflux"/>
</dbReference>
<dbReference type="GO" id="GO:0015562">
    <property type="term" value="F:efflux transmembrane transporter activity"/>
    <property type="evidence" value="ECO:0007669"/>
    <property type="project" value="InterPro"/>
</dbReference>
<dbReference type="KEGG" id="alus:STSP2_02313"/>
<keyword evidence="2" id="KW-0175">Coiled coil</keyword>
<dbReference type="PANTHER" id="PTHR30203">
    <property type="entry name" value="OUTER MEMBRANE CATION EFFLUX PROTEIN"/>
    <property type="match status" value="1"/>
</dbReference>
<dbReference type="AlphaFoldDB" id="A0A1U9NNN2"/>
<dbReference type="InterPro" id="IPR010131">
    <property type="entry name" value="MdtP/NodT-like"/>
</dbReference>
<dbReference type="EMBL" id="CP019791">
    <property type="protein sequence ID" value="AQT69126.1"/>
    <property type="molecule type" value="Genomic_DNA"/>
</dbReference>
<dbReference type="PROSITE" id="PS51257">
    <property type="entry name" value="PROKAR_LIPOPROTEIN"/>
    <property type="match status" value="1"/>
</dbReference>
<evidence type="ECO:0000256" key="3">
    <source>
        <dbReference type="SAM" id="SignalP"/>
    </source>
</evidence>
<dbReference type="STRING" id="1936003.STSP2_02313"/>
<keyword evidence="5" id="KW-1185">Reference proteome</keyword>
<dbReference type="RefSeq" id="WP_169853164.1">
    <property type="nucleotide sequence ID" value="NZ_CP019791.1"/>
</dbReference>
<dbReference type="Pfam" id="PF02321">
    <property type="entry name" value="OEP"/>
    <property type="match status" value="2"/>
</dbReference>
<feature type="chain" id="PRO_5012775674" evidence="3">
    <location>
        <begin position="16"/>
        <end position="451"/>
    </location>
</feature>
<evidence type="ECO:0000313" key="4">
    <source>
        <dbReference type="EMBL" id="AQT69126.1"/>
    </source>
</evidence>
<reference evidence="5" key="1">
    <citation type="submission" date="2017-02" db="EMBL/GenBank/DDBJ databases">
        <title>Comparative genomics and description of representatives of a novel lineage of planctomycetes thriving in anoxic sediments.</title>
        <authorList>
            <person name="Spring S."/>
            <person name="Bunk B."/>
            <person name="Sproer C."/>
        </authorList>
    </citation>
    <scope>NUCLEOTIDE SEQUENCE [LARGE SCALE GENOMIC DNA]</scope>
    <source>
        <strain evidence="5">ST-NAGAB-D1</strain>
    </source>
</reference>
<evidence type="ECO:0000256" key="2">
    <source>
        <dbReference type="SAM" id="Coils"/>
    </source>
</evidence>
<keyword evidence="3" id="KW-0732">Signal</keyword>
<dbReference type="SUPFAM" id="SSF56954">
    <property type="entry name" value="Outer membrane efflux proteins (OEP)"/>
    <property type="match status" value="1"/>
</dbReference>